<feature type="compositionally biased region" description="Basic and acidic residues" evidence="1">
    <location>
        <begin position="42"/>
        <end position="53"/>
    </location>
</feature>
<feature type="region of interest" description="Disordered" evidence="1">
    <location>
        <begin position="1"/>
        <end position="112"/>
    </location>
</feature>
<dbReference type="EMBL" id="OP297535">
    <property type="protein sequence ID" value="UXE03856.1"/>
    <property type="molecule type" value="Genomic_DNA"/>
</dbReference>
<dbReference type="Proteomes" id="UP001064297">
    <property type="component" value="Segment"/>
</dbReference>
<proteinExistence type="predicted"/>
<feature type="compositionally biased region" description="Basic residues" evidence="1">
    <location>
        <begin position="80"/>
        <end position="101"/>
    </location>
</feature>
<name>A0A977KN95_9CAUD</name>
<dbReference type="PROSITE" id="PS51996">
    <property type="entry name" value="TR_MART"/>
    <property type="match status" value="1"/>
</dbReference>
<accession>A0A977KN95</accession>
<feature type="domain" description="ADP ribosyltransferase" evidence="2">
    <location>
        <begin position="690"/>
        <end position="862"/>
    </location>
</feature>
<evidence type="ECO:0000256" key="1">
    <source>
        <dbReference type="SAM" id="MobiDB-lite"/>
    </source>
</evidence>
<dbReference type="Gene3D" id="3.90.176.10">
    <property type="entry name" value="Toxin ADP-ribosyltransferase, Chain A, domain 1"/>
    <property type="match status" value="1"/>
</dbReference>
<dbReference type="Pfam" id="PF03496">
    <property type="entry name" value="ADPrib_exo_Tox"/>
    <property type="match status" value="1"/>
</dbReference>
<feature type="region of interest" description="Disordered" evidence="1">
    <location>
        <begin position="635"/>
        <end position="665"/>
    </location>
</feature>
<keyword evidence="4" id="KW-1185">Reference proteome</keyword>
<organism evidence="3 4">
    <name type="scientific">Gordonia phage ObLaDi</name>
    <dbReference type="NCBI Taxonomy" id="2978487"/>
    <lineage>
        <taxon>Viruses</taxon>
        <taxon>Duplodnaviria</taxon>
        <taxon>Heunggongvirae</taxon>
        <taxon>Uroviricota</taxon>
        <taxon>Caudoviricetes</taxon>
        <taxon>Kruegerviridae</taxon>
        <taxon>Cafassovirus</taxon>
        <taxon>Cafassovirus obladi</taxon>
    </lineage>
</organism>
<dbReference type="GO" id="GO:0005576">
    <property type="term" value="C:extracellular region"/>
    <property type="evidence" value="ECO:0007669"/>
    <property type="project" value="InterPro"/>
</dbReference>
<evidence type="ECO:0000313" key="4">
    <source>
        <dbReference type="Proteomes" id="UP001064297"/>
    </source>
</evidence>
<feature type="region of interest" description="Disordered" evidence="1">
    <location>
        <begin position="210"/>
        <end position="232"/>
    </location>
</feature>
<dbReference type="SUPFAM" id="SSF56399">
    <property type="entry name" value="ADP-ribosylation"/>
    <property type="match status" value="1"/>
</dbReference>
<dbReference type="InterPro" id="IPR003540">
    <property type="entry name" value="ADP-ribosyltransferase"/>
</dbReference>
<reference evidence="3" key="1">
    <citation type="submission" date="2022-08" db="EMBL/GenBank/DDBJ databases">
        <authorList>
            <person name="Abuwarda M.A."/>
            <person name="Alvarez A."/>
            <person name="Batteikh M."/>
            <person name="Baughman A.P."/>
            <person name="Chavez V."/>
            <person name="Cheng C."/>
            <person name="Cosentino E.J."/>
            <person name="Di Blasi D.L."/>
            <person name="Dooley N.L."/>
            <person name="Empson B.M."/>
            <person name="Erfanian K."/>
            <person name="Esparza P.D."/>
            <person name="Fleming H.S."/>
            <person name="Ghannam M.S."/>
            <person name="Gibbons A.C."/>
            <person name="Gonzalez C."/>
            <person name="Huq N.E."/>
            <person name="Jin K."/>
            <person name="Kamarzar M."/>
            <person name="Khaine A."/>
            <person name="Krug K.R."/>
            <person name="Lee A."/>
            <person name="Liao S."/>
            <person name="Light I."/>
            <person name="Ma Y."/>
            <person name="Magaling J.M."/>
            <person name="McLinden K.C."/>
            <person name="Melkote A."/>
            <person name="Montoya Serpas C.A."/>
            <person name="Niazmandi K."/>
            <person name="Ostroske E.C."/>
            <person name="Paek B.H."/>
            <person name="Rajiv S."/>
            <person name="Santos C.E."/>
            <person name="Semaan S.A."/>
            <person name="Senthilvelan J."/>
            <person name="Sheppy T.E."/>
            <person name="Stephenson J.C."/>
            <person name="Tenney M.E."/>
            <person name="Teoh N."/>
            <person name="Thorp J.P."/>
            <person name="Turon Font G."/>
            <person name="Uvarov E.V."/>
            <person name="Verpukhovskiy P."/>
            <person name="Wang J."/>
            <person name="Whang A.Y."/>
            <person name="Wright N.E."/>
            <person name="Wu M."/>
            <person name="Zhuang C."/>
            <person name="Bruns J.A."/>
            <person name="Chai A.E."/>
            <person name="Parikh H."/>
            <person name="Zorawik M."/>
            <person name="Garza D.R."/>
            <person name="Ngo R.T."/>
            <person name="Reddi K."/>
            <person name="Garcia-Vedrenne A.E."/>
            <person name="Freise A.C."/>
            <person name="Balish M.F."/>
            <person name="Garlena R.A."/>
            <person name="Russell D.A."/>
            <person name="Jacobs-Sera D."/>
            <person name="Hatfull G.F."/>
        </authorList>
    </citation>
    <scope>NUCLEOTIDE SEQUENCE</scope>
</reference>
<feature type="region of interest" description="Disordered" evidence="1">
    <location>
        <begin position="409"/>
        <end position="438"/>
    </location>
</feature>
<evidence type="ECO:0000313" key="3">
    <source>
        <dbReference type="EMBL" id="UXE03856.1"/>
    </source>
</evidence>
<protein>
    <submittedName>
        <fullName evidence="3">ADP-ribosyltransferase</fullName>
    </submittedName>
</protein>
<sequence>MAKRRLRAKRAPRGTSSGGDGQRHVRTPAGMERYNLPMDAPIEAKPDAPRPDKPTPTLKPGSAPVSPESRAALAGAAKPPAKKAAKKLAKKTVKKAAKKVAPKPPPRPEPDVIDVEVDESQILNDGQVASADINEHLRSMIKQGQLEEFDEGPGTTEEVAFLLREKANEFGIDVADLARQIDDDAYDGFDSEVVDSVMAAVTDAMKPKAKVGKHAKPEPAAPAPSTTPTGLYDEDMDDLANDIETKISYDQAHGDEDPSDYIQGVIEDYANQFNVSPVAVAEGLEKAVKGQGGMYMSKDTTAATLNAINATKVDWADHDGSPNSIGGPAGSATPTAGDVEDAMDRIADQVLDNKVDIDGGQSPADYIEAELRGWASDNGYDPAEVAALGEKYAKLFSNKLSPSMQEAIANLKGGDKPDPWAPPPAPDSNWQSPSDPDYQDPVDAEVLEILGLLNTPPSMPTLAEPDVTPEKLDKAYTFLATQAAFNADPGIALGAVNGFAVDGDDTVSAIVLHQRMRERAQANGDQEMLDYLDRVRTYSDSGQGAHLHTGAEVAAAKAFKAHKWDDVVSPAHLSDSIHNQAAALGVSPSEVYAALAANAKTPEITKALSVIAPDTATPLGGGVAAAFEPSYDIAPDTASLPSSDQLPRSVVRDPDAPRGSAGNPLWVATSDRERRQEIGAEMTSQDRDDWDEHEFGAMQAYTDDSGDYNNHLRGGGQGNPDLDIDDLGYSFYSWDAADVVELLDRAFESDAITPLGQHTVLARGCSPSDFDLPWGATGRELKALEGEVVDTAAYTSTSLSNDPHFGGKIRQILIVPPGVRAMYVDGDEDNSPITRVPGEREVILPRGLRRRIVSVTESPSSKFEYDVVVEVLP</sequence>
<gene>
    <name evidence="3" type="primary">133</name>
    <name evidence="3" type="ORF">SEA_OBLADI_133</name>
</gene>
<evidence type="ECO:0000259" key="2">
    <source>
        <dbReference type="Pfam" id="PF03496"/>
    </source>
</evidence>
<feature type="compositionally biased region" description="Basic residues" evidence="1">
    <location>
        <begin position="1"/>
        <end position="12"/>
    </location>
</feature>